<dbReference type="InterPro" id="IPR027417">
    <property type="entry name" value="P-loop_NTPase"/>
</dbReference>
<dbReference type="NCBIfam" id="TIGR03263">
    <property type="entry name" value="guanyl_kin"/>
    <property type="match status" value="1"/>
</dbReference>
<dbReference type="OrthoDB" id="6334211at2759"/>
<dbReference type="AlphaFoldDB" id="A0A2T7PXK4"/>
<evidence type="ECO:0000256" key="2">
    <source>
        <dbReference type="ARBA" id="ARBA00012961"/>
    </source>
</evidence>
<dbReference type="PANTHER" id="PTHR23117:SF13">
    <property type="entry name" value="GUANYLATE KINASE"/>
    <property type="match status" value="1"/>
</dbReference>
<dbReference type="STRING" id="400727.A0A2T7PXK4"/>
<name>A0A2T7PXK4_POMCA</name>
<dbReference type="EC" id="2.7.4.8" evidence="2"/>
<keyword evidence="6" id="KW-0067">ATP-binding</keyword>
<sequence length="204" mass="22936">MTSALRPIVVSGPSGSGKSTLLNRLFKEFPDCFAFSVSHTTRQPRKGEEDGKDYYFVKREEFEELIKNNGFLEYAQFSGNMYGTSKMAVQTIQESGKLCILDVEINGVKSIKKAGMKPEPRFIFVKPPSIESLKSRLEGRGTETEESLKKRLETAQEAMDYAAKPGAYDHIIVNDDFDVAYEKLRGILLEDIAELKGAKHKARK</sequence>
<dbReference type="CDD" id="cd00071">
    <property type="entry name" value="GMPK"/>
    <property type="match status" value="1"/>
</dbReference>
<dbReference type="InterPro" id="IPR008144">
    <property type="entry name" value="Guanylate_kin-like_dom"/>
</dbReference>
<evidence type="ECO:0000256" key="4">
    <source>
        <dbReference type="ARBA" id="ARBA00022741"/>
    </source>
</evidence>
<comment type="similarity">
    <text evidence="1">Belongs to the guanylate kinase family.</text>
</comment>
<dbReference type="PANTHER" id="PTHR23117">
    <property type="entry name" value="GUANYLATE KINASE-RELATED"/>
    <property type="match status" value="1"/>
</dbReference>
<dbReference type="InterPro" id="IPR020590">
    <property type="entry name" value="Guanylate_kinase_CS"/>
</dbReference>
<comment type="caution">
    <text evidence="8">The sequence shown here is derived from an EMBL/GenBank/DDBJ whole genome shotgun (WGS) entry which is preliminary data.</text>
</comment>
<dbReference type="GO" id="GO:0004385">
    <property type="term" value="F:GMP kinase activity"/>
    <property type="evidence" value="ECO:0007669"/>
    <property type="project" value="UniProtKB-EC"/>
</dbReference>
<evidence type="ECO:0000313" key="8">
    <source>
        <dbReference type="EMBL" id="PVD38139.1"/>
    </source>
</evidence>
<evidence type="ECO:0000256" key="6">
    <source>
        <dbReference type="ARBA" id="ARBA00022840"/>
    </source>
</evidence>
<dbReference type="GO" id="GO:0005829">
    <property type="term" value="C:cytosol"/>
    <property type="evidence" value="ECO:0007669"/>
    <property type="project" value="TreeGrafter"/>
</dbReference>
<evidence type="ECO:0000256" key="5">
    <source>
        <dbReference type="ARBA" id="ARBA00022777"/>
    </source>
</evidence>
<evidence type="ECO:0000259" key="7">
    <source>
        <dbReference type="PROSITE" id="PS50052"/>
    </source>
</evidence>
<evidence type="ECO:0000313" key="9">
    <source>
        <dbReference type="Proteomes" id="UP000245119"/>
    </source>
</evidence>
<dbReference type="InterPro" id="IPR008145">
    <property type="entry name" value="GK/Ca_channel_bsu"/>
</dbReference>
<proteinExistence type="inferred from homology"/>
<keyword evidence="5" id="KW-0418">Kinase</keyword>
<keyword evidence="3" id="KW-0808">Transferase</keyword>
<keyword evidence="9" id="KW-1185">Reference proteome</keyword>
<dbReference type="HAMAP" id="MF_00328">
    <property type="entry name" value="Guanylate_kinase"/>
    <property type="match status" value="1"/>
</dbReference>
<keyword evidence="4" id="KW-0547">Nucleotide-binding</keyword>
<dbReference type="FunFam" id="3.40.50.300:FF:000776">
    <property type="entry name" value="Guanylate kinase 2"/>
    <property type="match status" value="1"/>
</dbReference>
<dbReference type="GO" id="GO:0005524">
    <property type="term" value="F:ATP binding"/>
    <property type="evidence" value="ECO:0007669"/>
    <property type="project" value="UniProtKB-KW"/>
</dbReference>
<dbReference type="SMART" id="SM00072">
    <property type="entry name" value="GuKc"/>
    <property type="match status" value="1"/>
</dbReference>
<dbReference type="Pfam" id="PF00625">
    <property type="entry name" value="Guanylate_kin"/>
    <property type="match status" value="1"/>
</dbReference>
<evidence type="ECO:0000256" key="3">
    <source>
        <dbReference type="ARBA" id="ARBA00022679"/>
    </source>
</evidence>
<dbReference type="EMBL" id="PZQS01000001">
    <property type="protein sequence ID" value="PVD38139.1"/>
    <property type="molecule type" value="Genomic_DNA"/>
</dbReference>
<dbReference type="SUPFAM" id="SSF52540">
    <property type="entry name" value="P-loop containing nucleoside triphosphate hydrolases"/>
    <property type="match status" value="1"/>
</dbReference>
<organism evidence="8 9">
    <name type="scientific">Pomacea canaliculata</name>
    <name type="common">Golden apple snail</name>
    <dbReference type="NCBI Taxonomy" id="400727"/>
    <lineage>
        <taxon>Eukaryota</taxon>
        <taxon>Metazoa</taxon>
        <taxon>Spiralia</taxon>
        <taxon>Lophotrochozoa</taxon>
        <taxon>Mollusca</taxon>
        <taxon>Gastropoda</taxon>
        <taxon>Caenogastropoda</taxon>
        <taxon>Architaenioglossa</taxon>
        <taxon>Ampullarioidea</taxon>
        <taxon>Ampullariidae</taxon>
        <taxon>Pomacea</taxon>
    </lineage>
</organism>
<evidence type="ECO:0000256" key="1">
    <source>
        <dbReference type="ARBA" id="ARBA00005790"/>
    </source>
</evidence>
<dbReference type="PROSITE" id="PS00856">
    <property type="entry name" value="GUANYLATE_KINASE_1"/>
    <property type="match status" value="1"/>
</dbReference>
<protein>
    <recommendedName>
        <fullName evidence="2">guanylate kinase</fullName>
        <ecNumber evidence="2">2.7.4.8</ecNumber>
    </recommendedName>
</protein>
<gene>
    <name evidence="8" type="ORF">C0Q70_00750</name>
</gene>
<accession>A0A2T7PXK4</accession>
<dbReference type="InterPro" id="IPR017665">
    <property type="entry name" value="Guanylate_kinase"/>
</dbReference>
<dbReference type="Proteomes" id="UP000245119">
    <property type="component" value="Linkage Group LG1"/>
</dbReference>
<dbReference type="PROSITE" id="PS50052">
    <property type="entry name" value="GUANYLATE_KINASE_2"/>
    <property type="match status" value="1"/>
</dbReference>
<reference evidence="8 9" key="1">
    <citation type="submission" date="2018-04" db="EMBL/GenBank/DDBJ databases">
        <title>The genome of golden apple snail Pomacea canaliculata provides insight into stress tolerance and invasive adaptation.</title>
        <authorList>
            <person name="Liu C."/>
            <person name="Liu B."/>
            <person name="Ren Y."/>
            <person name="Zhang Y."/>
            <person name="Wang H."/>
            <person name="Li S."/>
            <person name="Jiang F."/>
            <person name="Yin L."/>
            <person name="Zhang G."/>
            <person name="Qian W."/>
            <person name="Fan W."/>
        </authorList>
    </citation>
    <scope>NUCLEOTIDE SEQUENCE [LARGE SCALE GENOMIC DNA]</scope>
    <source>
        <strain evidence="8">SZHN2017</strain>
        <tissue evidence="8">Muscle</tissue>
    </source>
</reference>
<dbReference type="FunFam" id="3.30.63.10:FF:000002">
    <property type="entry name" value="Guanylate kinase 1"/>
    <property type="match status" value="1"/>
</dbReference>
<dbReference type="Gene3D" id="3.40.50.300">
    <property type="entry name" value="P-loop containing nucleotide triphosphate hydrolases"/>
    <property type="match status" value="1"/>
</dbReference>
<feature type="domain" description="Guanylate kinase-like" evidence="7">
    <location>
        <begin position="5"/>
        <end position="189"/>
    </location>
</feature>